<dbReference type="SUPFAM" id="SSF51735">
    <property type="entry name" value="NAD(P)-binding Rossmann-fold domains"/>
    <property type="match status" value="1"/>
</dbReference>
<keyword evidence="3" id="KW-1185">Reference proteome</keyword>
<proteinExistence type="inferred from homology"/>
<dbReference type="PANTHER" id="PTHR13812:SF19">
    <property type="entry name" value="KETIMINE REDUCTASE MU-CRYSTALLIN"/>
    <property type="match status" value="1"/>
</dbReference>
<evidence type="ECO:0000256" key="1">
    <source>
        <dbReference type="ARBA" id="ARBA00008903"/>
    </source>
</evidence>
<dbReference type="InterPro" id="IPR003462">
    <property type="entry name" value="ODC_Mu_crystall"/>
</dbReference>
<dbReference type="EMBL" id="AZIM01004265">
    <property type="protein sequence ID" value="ETE60960.1"/>
    <property type="molecule type" value="Genomic_DNA"/>
</dbReference>
<protein>
    <submittedName>
        <fullName evidence="2">Thiomorpholine-carboxylate dehydrogenase</fullName>
    </submittedName>
</protein>
<dbReference type="Proteomes" id="UP000018936">
    <property type="component" value="Unassembled WGS sequence"/>
</dbReference>
<gene>
    <name evidence="2" type="primary">CRYM</name>
    <name evidence="2" type="ORF">L345_13286</name>
</gene>
<dbReference type="OrthoDB" id="41492at2759"/>
<sequence>MDGNVITAKRTAAVSAIATKVRIWNRTKENAEKFARTVNGPVQVCSSVQAAVSGADVIVTVTMATQSILRGEWVKPRAHINGMAIEDTIAGKMVFEGWSASR</sequence>
<dbReference type="InterPro" id="IPR036291">
    <property type="entry name" value="NAD(P)-bd_dom_sf"/>
</dbReference>
<reference evidence="2 3" key="1">
    <citation type="journal article" date="2013" name="Proc. Natl. Acad. Sci. U.S.A.">
        <title>The king cobra genome reveals dynamic gene evolution and adaptation in the snake venom system.</title>
        <authorList>
            <person name="Vonk F.J."/>
            <person name="Casewell N.R."/>
            <person name="Henkel C.V."/>
            <person name="Heimberg A.M."/>
            <person name="Jansen H.J."/>
            <person name="McCleary R.J."/>
            <person name="Kerkkamp H.M."/>
            <person name="Vos R.A."/>
            <person name="Guerreiro I."/>
            <person name="Calvete J.J."/>
            <person name="Wuster W."/>
            <person name="Woods A.E."/>
            <person name="Logan J.M."/>
            <person name="Harrison R.A."/>
            <person name="Castoe T.A."/>
            <person name="de Koning A.P."/>
            <person name="Pollock D.D."/>
            <person name="Yandell M."/>
            <person name="Calderon D."/>
            <person name="Renjifo C."/>
            <person name="Currier R.B."/>
            <person name="Salgado D."/>
            <person name="Pla D."/>
            <person name="Sanz L."/>
            <person name="Hyder A.S."/>
            <person name="Ribeiro J.M."/>
            <person name="Arntzen J.W."/>
            <person name="van den Thillart G.E."/>
            <person name="Boetzer M."/>
            <person name="Pirovano W."/>
            <person name="Dirks R.P."/>
            <person name="Spaink H.P."/>
            <person name="Duboule D."/>
            <person name="McGlinn E."/>
            <person name="Kini R.M."/>
            <person name="Richardson M.K."/>
        </authorList>
    </citation>
    <scope>NUCLEOTIDE SEQUENCE</scope>
    <source>
        <tissue evidence="2">Blood</tissue>
    </source>
</reference>
<dbReference type="AlphaFoldDB" id="V8NFW3"/>
<dbReference type="Pfam" id="PF02423">
    <property type="entry name" value="OCD_Mu_crystall"/>
    <property type="match status" value="1"/>
</dbReference>
<comment type="similarity">
    <text evidence="1">Belongs to the ornithine cyclodeaminase/mu-crystallin family.</text>
</comment>
<dbReference type="GO" id="GO:0005737">
    <property type="term" value="C:cytoplasm"/>
    <property type="evidence" value="ECO:0007669"/>
    <property type="project" value="TreeGrafter"/>
</dbReference>
<feature type="non-terminal residue" evidence="2">
    <location>
        <position position="1"/>
    </location>
</feature>
<accession>V8NFW3</accession>
<dbReference type="GO" id="GO:0042403">
    <property type="term" value="P:thyroid hormone metabolic process"/>
    <property type="evidence" value="ECO:0007669"/>
    <property type="project" value="TreeGrafter"/>
</dbReference>
<comment type="caution">
    <text evidence="2">The sequence shown here is derived from an EMBL/GenBank/DDBJ whole genome shotgun (WGS) entry which is preliminary data.</text>
</comment>
<evidence type="ECO:0000313" key="2">
    <source>
        <dbReference type="EMBL" id="ETE60960.1"/>
    </source>
</evidence>
<name>V8NFW3_OPHHA</name>
<evidence type="ECO:0000313" key="3">
    <source>
        <dbReference type="Proteomes" id="UP000018936"/>
    </source>
</evidence>
<organism evidence="2 3">
    <name type="scientific">Ophiophagus hannah</name>
    <name type="common">King cobra</name>
    <name type="synonym">Naja hannah</name>
    <dbReference type="NCBI Taxonomy" id="8665"/>
    <lineage>
        <taxon>Eukaryota</taxon>
        <taxon>Metazoa</taxon>
        <taxon>Chordata</taxon>
        <taxon>Craniata</taxon>
        <taxon>Vertebrata</taxon>
        <taxon>Euteleostomi</taxon>
        <taxon>Lepidosauria</taxon>
        <taxon>Squamata</taxon>
        <taxon>Bifurcata</taxon>
        <taxon>Unidentata</taxon>
        <taxon>Episquamata</taxon>
        <taxon>Toxicofera</taxon>
        <taxon>Serpentes</taxon>
        <taxon>Colubroidea</taxon>
        <taxon>Elapidae</taxon>
        <taxon>Elapinae</taxon>
        <taxon>Ophiophagus</taxon>
    </lineage>
</organism>
<dbReference type="PANTHER" id="PTHR13812">
    <property type="entry name" value="KETIMINE REDUCTASE MU-CRYSTALLIN"/>
    <property type="match status" value="1"/>
</dbReference>
<dbReference type="Gene3D" id="3.40.50.720">
    <property type="entry name" value="NAD(P)-binding Rossmann-like Domain"/>
    <property type="match status" value="1"/>
</dbReference>
<dbReference type="GO" id="GO:0070324">
    <property type="term" value="F:thyroid hormone binding"/>
    <property type="evidence" value="ECO:0007669"/>
    <property type="project" value="TreeGrafter"/>
</dbReference>